<keyword evidence="1" id="KW-0677">Repeat</keyword>
<dbReference type="AlphaFoldDB" id="A0AAP0SE52"/>
<dbReference type="Pfam" id="PF01535">
    <property type="entry name" value="PPR"/>
    <property type="match status" value="1"/>
</dbReference>
<dbReference type="InterPro" id="IPR011990">
    <property type="entry name" value="TPR-like_helical_dom_sf"/>
</dbReference>
<organism evidence="3 4">
    <name type="scientific">Liquidambar formosana</name>
    <name type="common">Formosan gum</name>
    <dbReference type="NCBI Taxonomy" id="63359"/>
    <lineage>
        <taxon>Eukaryota</taxon>
        <taxon>Viridiplantae</taxon>
        <taxon>Streptophyta</taxon>
        <taxon>Embryophyta</taxon>
        <taxon>Tracheophyta</taxon>
        <taxon>Spermatophyta</taxon>
        <taxon>Magnoliopsida</taxon>
        <taxon>eudicotyledons</taxon>
        <taxon>Gunneridae</taxon>
        <taxon>Pentapetalae</taxon>
        <taxon>Saxifragales</taxon>
        <taxon>Altingiaceae</taxon>
        <taxon>Liquidambar</taxon>
    </lineage>
</organism>
<reference evidence="3 4" key="1">
    <citation type="journal article" date="2024" name="Plant J.">
        <title>Genome sequences and population genomics reveal climatic adaptation and genomic divergence between two closely related sweetgum species.</title>
        <authorList>
            <person name="Xu W.Q."/>
            <person name="Ren C.Q."/>
            <person name="Zhang X.Y."/>
            <person name="Comes H.P."/>
            <person name="Liu X.H."/>
            <person name="Li Y.G."/>
            <person name="Kettle C.J."/>
            <person name="Jalonen R."/>
            <person name="Gaisberger H."/>
            <person name="Ma Y.Z."/>
            <person name="Qiu Y.X."/>
        </authorList>
    </citation>
    <scope>NUCLEOTIDE SEQUENCE [LARGE SCALE GENOMIC DNA]</scope>
    <source>
        <strain evidence="3">Hangzhou</strain>
    </source>
</reference>
<dbReference type="PROSITE" id="PS51375">
    <property type="entry name" value="PPR"/>
    <property type="match status" value="1"/>
</dbReference>
<accession>A0AAP0SE52</accession>
<evidence type="ECO:0000256" key="1">
    <source>
        <dbReference type="ARBA" id="ARBA00022737"/>
    </source>
</evidence>
<dbReference type="Pfam" id="PF13041">
    <property type="entry name" value="PPR_2"/>
    <property type="match status" value="1"/>
</dbReference>
<sequence length="184" mass="20707">MRKRDVFTWNSLIVGYGVHGLGDEAIAFFRRMLIVGVQPNSITFLGLLCGCCHLGLVQEGVEYFNMMSSKFNLKPNIKHYGCMVDLFGRAGKFEKSLEIIENYPSQDDPVLWRTLLGSCKIHRNAQIGETAMRNLVQLGALNAGDCVLLAGIYAEAMQRPARCCKDEKIDQKPRTKDHPRVELD</sequence>
<evidence type="ECO:0000256" key="2">
    <source>
        <dbReference type="PROSITE-ProRule" id="PRU00708"/>
    </source>
</evidence>
<comment type="caution">
    <text evidence="3">The sequence shown here is derived from an EMBL/GenBank/DDBJ whole genome shotgun (WGS) entry which is preliminary data.</text>
</comment>
<dbReference type="GO" id="GO:0009451">
    <property type="term" value="P:RNA modification"/>
    <property type="evidence" value="ECO:0007669"/>
    <property type="project" value="InterPro"/>
</dbReference>
<evidence type="ECO:0000313" key="3">
    <source>
        <dbReference type="EMBL" id="KAK9292579.1"/>
    </source>
</evidence>
<keyword evidence="4" id="KW-1185">Reference proteome</keyword>
<dbReference type="EMBL" id="JBBPBK010000001">
    <property type="protein sequence ID" value="KAK9292579.1"/>
    <property type="molecule type" value="Genomic_DNA"/>
</dbReference>
<dbReference type="PANTHER" id="PTHR47926">
    <property type="entry name" value="PENTATRICOPEPTIDE REPEAT-CONTAINING PROTEIN"/>
    <property type="match status" value="1"/>
</dbReference>
<dbReference type="PANTHER" id="PTHR47926:SF537">
    <property type="entry name" value="PENTACOTRIPEPTIDE-REPEAT REGION OF PRORP DOMAIN-CONTAINING PROTEIN"/>
    <property type="match status" value="1"/>
</dbReference>
<dbReference type="Gene3D" id="1.25.40.10">
    <property type="entry name" value="Tetratricopeptide repeat domain"/>
    <property type="match status" value="1"/>
</dbReference>
<dbReference type="Proteomes" id="UP001415857">
    <property type="component" value="Unassembled WGS sequence"/>
</dbReference>
<proteinExistence type="predicted"/>
<dbReference type="InterPro" id="IPR046960">
    <property type="entry name" value="PPR_At4g14850-like_plant"/>
</dbReference>
<dbReference type="NCBIfam" id="TIGR00756">
    <property type="entry name" value="PPR"/>
    <property type="match status" value="2"/>
</dbReference>
<evidence type="ECO:0008006" key="5">
    <source>
        <dbReference type="Google" id="ProtNLM"/>
    </source>
</evidence>
<protein>
    <recommendedName>
        <fullName evidence="5">Pentatricopeptide repeat-containing protein</fullName>
    </recommendedName>
</protein>
<dbReference type="FunFam" id="1.25.40.10:FF:000242">
    <property type="entry name" value="Pentatricopeptide repeat-containing protein"/>
    <property type="match status" value="1"/>
</dbReference>
<gene>
    <name evidence="3" type="ORF">L1049_020553</name>
</gene>
<feature type="repeat" description="PPR" evidence="2">
    <location>
        <begin position="5"/>
        <end position="39"/>
    </location>
</feature>
<dbReference type="GO" id="GO:0003723">
    <property type="term" value="F:RNA binding"/>
    <property type="evidence" value="ECO:0007669"/>
    <property type="project" value="InterPro"/>
</dbReference>
<name>A0AAP0SE52_LIQFO</name>
<evidence type="ECO:0000313" key="4">
    <source>
        <dbReference type="Proteomes" id="UP001415857"/>
    </source>
</evidence>
<dbReference type="InterPro" id="IPR002885">
    <property type="entry name" value="PPR_rpt"/>
</dbReference>